<dbReference type="PANTHER" id="PTHR43318">
    <property type="entry name" value="UDP-N-ACETYLGLUCOSAMINE 4,6-DEHYDRATASE"/>
    <property type="match status" value="1"/>
</dbReference>
<name>A0A916RVN7_9HYPH</name>
<keyword evidence="2" id="KW-0472">Membrane</keyword>
<dbReference type="SUPFAM" id="SSF51735">
    <property type="entry name" value="NAD(P)-binding Rossmann-fold domains"/>
    <property type="match status" value="2"/>
</dbReference>
<evidence type="ECO:0000256" key="2">
    <source>
        <dbReference type="SAM" id="Phobius"/>
    </source>
</evidence>
<protein>
    <submittedName>
        <fullName evidence="4">Nucleoside-diphosphate sugar epimerase</fullName>
    </submittedName>
</protein>
<accession>A0A916RVN7</accession>
<feature type="transmembrane region" description="Helical" evidence="2">
    <location>
        <begin position="64"/>
        <end position="86"/>
    </location>
</feature>
<gene>
    <name evidence="4" type="ORF">GCM10011385_28460</name>
</gene>
<reference evidence="4" key="1">
    <citation type="journal article" date="2014" name="Int. J. Syst. Evol. Microbiol.">
        <title>Complete genome sequence of Corynebacterium casei LMG S-19264T (=DSM 44701T), isolated from a smear-ripened cheese.</title>
        <authorList>
            <consortium name="US DOE Joint Genome Institute (JGI-PGF)"/>
            <person name="Walter F."/>
            <person name="Albersmeier A."/>
            <person name="Kalinowski J."/>
            <person name="Ruckert C."/>
        </authorList>
    </citation>
    <scope>NUCLEOTIDE SEQUENCE</scope>
    <source>
        <strain evidence="4">CGMCC 1.15320</strain>
    </source>
</reference>
<sequence>MLVVDAVTLMLIIWAGFCLRFDRFYIPNFEQTLFILAGPATALPIFASMGLYRTILRYLSGYTIWTVLQAVTVSTMVWVSLVYITLSFGAGGIPRTIALVYWLGSFAALVGTRFVAKWLLTERHGTDKNARRVIIYGAGEPAIELANSLHATSEFQVAAFVSDDPSLENMDVIGIRIYPSKHLQELILQLGIREVIIASPTAGVRAQRELVANVGRLPVKIRVLPPLADLAAGKYLVSYIRDIDIDDLLGRPPVPAIPELLREPVQGRVIMITGAAGSIGSALSRAVAQLKPSKLVLLDFNELGLYQIERELRPYGDFELIPALGSICDAGFLRHTITTHKVDTIYHCAAYKHVPMVEANHVEGVRNNVLGSFHLAREACALNVEKLILISSDKAVRPSSVMGATKRWAEIIVHYFGALAAEQDPRRVFSCVRFGNVIGSSGSVVPLFKEQIAKGGPITLTDEGMTRYFMSIREAAELIVQAGALSESGDILLLDMGEPVRIRDLAEDMIMLAGLTVKDDENPDGDIEIVTIGMHPAEKLNEELFYDPSSITRTRHSKILRGAPSQVPLEDVPLRIDQLEKAIDRYDPDAIRRLLFDLLETQDRQFFQGSPAAWSAGDRYSA</sequence>
<organism evidence="4 5">
    <name type="scientific">Nitratireductor aestuarii</name>
    <dbReference type="NCBI Taxonomy" id="1735103"/>
    <lineage>
        <taxon>Bacteria</taxon>
        <taxon>Pseudomonadati</taxon>
        <taxon>Pseudomonadota</taxon>
        <taxon>Alphaproteobacteria</taxon>
        <taxon>Hyphomicrobiales</taxon>
        <taxon>Phyllobacteriaceae</taxon>
        <taxon>Nitratireductor</taxon>
    </lineage>
</organism>
<dbReference type="Gene3D" id="3.40.50.720">
    <property type="entry name" value="NAD(P)-binding Rossmann-like Domain"/>
    <property type="match status" value="2"/>
</dbReference>
<dbReference type="InterPro" id="IPR051203">
    <property type="entry name" value="Polysaccharide_Synthase-Rel"/>
</dbReference>
<reference evidence="4" key="2">
    <citation type="submission" date="2020-09" db="EMBL/GenBank/DDBJ databases">
        <authorList>
            <person name="Sun Q."/>
            <person name="Zhou Y."/>
        </authorList>
    </citation>
    <scope>NUCLEOTIDE SEQUENCE</scope>
    <source>
        <strain evidence="4">CGMCC 1.15320</strain>
    </source>
</reference>
<comment type="caution">
    <text evidence="4">The sequence shown here is derived from an EMBL/GenBank/DDBJ whole genome shotgun (WGS) entry which is preliminary data.</text>
</comment>
<dbReference type="InterPro" id="IPR003869">
    <property type="entry name" value="Polysac_CapD-like"/>
</dbReference>
<feature type="domain" description="Polysaccharide biosynthesis protein CapD-like" evidence="3">
    <location>
        <begin position="270"/>
        <end position="561"/>
    </location>
</feature>
<keyword evidence="2" id="KW-1133">Transmembrane helix</keyword>
<dbReference type="AlphaFoldDB" id="A0A916RVN7"/>
<evidence type="ECO:0000313" key="4">
    <source>
        <dbReference type="EMBL" id="GGA72866.1"/>
    </source>
</evidence>
<keyword evidence="5" id="KW-1185">Reference proteome</keyword>
<dbReference type="Pfam" id="PF02719">
    <property type="entry name" value="Polysacc_synt_2"/>
    <property type="match status" value="1"/>
</dbReference>
<dbReference type="PANTHER" id="PTHR43318:SF1">
    <property type="entry name" value="POLYSACCHARIDE BIOSYNTHESIS PROTEIN EPSC-RELATED"/>
    <property type="match status" value="1"/>
</dbReference>
<feature type="transmembrane region" description="Helical" evidence="2">
    <location>
        <begin position="98"/>
        <end position="120"/>
    </location>
</feature>
<dbReference type="InterPro" id="IPR036291">
    <property type="entry name" value="NAD(P)-bd_dom_sf"/>
</dbReference>
<dbReference type="EMBL" id="BMIF01000008">
    <property type="protein sequence ID" value="GGA72866.1"/>
    <property type="molecule type" value="Genomic_DNA"/>
</dbReference>
<feature type="transmembrane region" description="Helical" evidence="2">
    <location>
        <begin position="33"/>
        <end position="52"/>
    </location>
</feature>
<feature type="transmembrane region" description="Helical" evidence="2">
    <location>
        <begin position="6"/>
        <end position="26"/>
    </location>
</feature>
<dbReference type="Pfam" id="PF13727">
    <property type="entry name" value="CoA_binding_3"/>
    <property type="match status" value="1"/>
</dbReference>
<keyword evidence="2" id="KW-0812">Transmembrane</keyword>
<dbReference type="Proteomes" id="UP000636264">
    <property type="component" value="Unassembled WGS sequence"/>
</dbReference>
<evidence type="ECO:0000256" key="1">
    <source>
        <dbReference type="ARBA" id="ARBA00007430"/>
    </source>
</evidence>
<evidence type="ECO:0000313" key="5">
    <source>
        <dbReference type="Proteomes" id="UP000636264"/>
    </source>
</evidence>
<proteinExistence type="inferred from homology"/>
<dbReference type="CDD" id="cd05237">
    <property type="entry name" value="UDP_invert_4-6DH_SDR_e"/>
    <property type="match status" value="1"/>
</dbReference>
<evidence type="ECO:0000259" key="3">
    <source>
        <dbReference type="Pfam" id="PF02719"/>
    </source>
</evidence>
<comment type="similarity">
    <text evidence="1">Belongs to the polysaccharide synthase family.</text>
</comment>